<dbReference type="Proteomes" id="UP000069205">
    <property type="component" value="Chromosome"/>
</dbReference>
<keyword evidence="1" id="KW-1133">Transmembrane helix</keyword>
<feature type="transmembrane region" description="Helical" evidence="1">
    <location>
        <begin position="56"/>
        <end position="75"/>
    </location>
</feature>
<name>A0A0K2GCH6_NITMO</name>
<dbReference type="PATRIC" id="fig|42253.5.peg.2210"/>
<protein>
    <submittedName>
        <fullName evidence="2">Uncharacterized protein</fullName>
    </submittedName>
</protein>
<dbReference type="OrthoDB" id="9822216at2"/>
<feature type="transmembrane region" description="Helical" evidence="1">
    <location>
        <begin position="133"/>
        <end position="150"/>
    </location>
</feature>
<reference evidence="2 3" key="1">
    <citation type="journal article" date="2015" name="Proc. Natl. Acad. Sci. U.S.A.">
        <title>Expanded metabolic versatility of ubiquitous nitrite-oxidizing bacteria from the genus Nitrospira.</title>
        <authorList>
            <person name="Koch H."/>
            <person name="Lucker S."/>
            <person name="Albertsen M."/>
            <person name="Kitzinger K."/>
            <person name="Herbold C."/>
            <person name="Spieck E."/>
            <person name="Nielsen P.H."/>
            <person name="Wagner M."/>
            <person name="Daims H."/>
        </authorList>
    </citation>
    <scope>NUCLEOTIDE SEQUENCE [LARGE SCALE GENOMIC DNA]</scope>
    <source>
        <strain evidence="2 3">NSP M-1</strain>
    </source>
</reference>
<keyword evidence="1" id="KW-0472">Membrane</keyword>
<accession>A0A0K2GCH6</accession>
<dbReference type="RefSeq" id="WP_053379799.1">
    <property type="nucleotide sequence ID" value="NZ_CP011801.1"/>
</dbReference>
<dbReference type="KEGG" id="nmv:NITMOv2_2244"/>
<organism evidence="2 3">
    <name type="scientific">Nitrospira moscoviensis</name>
    <dbReference type="NCBI Taxonomy" id="42253"/>
    <lineage>
        <taxon>Bacteria</taxon>
        <taxon>Pseudomonadati</taxon>
        <taxon>Nitrospirota</taxon>
        <taxon>Nitrospiria</taxon>
        <taxon>Nitrospirales</taxon>
        <taxon>Nitrospiraceae</taxon>
        <taxon>Nitrospira</taxon>
    </lineage>
</organism>
<keyword evidence="3" id="KW-1185">Reference proteome</keyword>
<evidence type="ECO:0000256" key="1">
    <source>
        <dbReference type="SAM" id="Phobius"/>
    </source>
</evidence>
<keyword evidence="1" id="KW-0812">Transmembrane</keyword>
<dbReference type="EMBL" id="CP011801">
    <property type="protein sequence ID" value="ALA58660.1"/>
    <property type="molecule type" value="Genomic_DNA"/>
</dbReference>
<evidence type="ECO:0000313" key="3">
    <source>
        <dbReference type="Proteomes" id="UP000069205"/>
    </source>
</evidence>
<sequence>MPVECPRCLETNPDSNFTCSCGYDLTPLVRRRLVLERAWTGGGEPARGRTREMSHWHFFVGVSIVWLLLSLGEGFKLKLDLASRATSRLIGDSLMIGGADLAGALVGGALAWIGVWVMRSYEAIRYRPCPKRTTLAATIIAAMLIFVGRITPSGVVAQQIIQGLTIVGLMGAAYFAGSRRWLGKW</sequence>
<dbReference type="AlphaFoldDB" id="A0A0K2GCH6"/>
<feature type="transmembrane region" description="Helical" evidence="1">
    <location>
        <begin position="156"/>
        <end position="176"/>
    </location>
</feature>
<gene>
    <name evidence="2" type="ORF">NITMOv2_2244</name>
</gene>
<evidence type="ECO:0000313" key="2">
    <source>
        <dbReference type="EMBL" id="ALA58660.1"/>
    </source>
</evidence>
<feature type="transmembrane region" description="Helical" evidence="1">
    <location>
        <begin position="95"/>
        <end position="121"/>
    </location>
</feature>
<proteinExistence type="predicted"/>